<dbReference type="EMBL" id="JAOQAZ010000024">
    <property type="protein sequence ID" value="KAJ4253456.1"/>
    <property type="molecule type" value="Genomic_DNA"/>
</dbReference>
<dbReference type="PANTHER" id="PTHR33112:SF16">
    <property type="entry name" value="HETEROKARYON INCOMPATIBILITY DOMAIN-CONTAINING PROTEIN"/>
    <property type="match status" value="1"/>
</dbReference>
<dbReference type="InterPro" id="IPR010730">
    <property type="entry name" value="HET"/>
</dbReference>
<name>A0A9W8RT46_9HYPO</name>
<organism evidence="2 3">
    <name type="scientific">Fusarium torreyae</name>
    <dbReference type="NCBI Taxonomy" id="1237075"/>
    <lineage>
        <taxon>Eukaryota</taxon>
        <taxon>Fungi</taxon>
        <taxon>Dikarya</taxon>
        <taxon>Ascomycota</taxon>
        <taxon>Pezizomycotina</taxon>
        <taxon>Sordariomycetes</taxon>
        <taxon>Hypocreomycetidae</taxon>
        <taxon>Hypocreales</taxon>
        <taxon>Nectriaceae</taxon>
        <taxon>Fusarium</taxon>
    </lineage>
</organism>
<proteinExistence type="predicted"/>
<dbReference type="Pfam" id="PF06985">
    <property type="entry name" value="HET"/>
    <property type="match status" value="1"/>
</dbReference>
<reference evidence="2" key="1">
    <citation type="submission" date="2022-09" db="EMBL/GenBank/DDBJ databases">
        <title>Fusarium specimens isolated from Avocado Roots.</title>
        <authorList>
            <person name="Stajich J."/>
            <person name="Roper C."/>
            <person name="Heimlech-Rivalta G."/>
        </authorList>
    </citation>
    <scope>NUCLEOTIDE SEQUENCE</scope>
    <source>
        <strain evidence="2">CF00136</strain>
    </source>
</reference>
<dbReference type="OrthoDB" id="5362512at2759"/>
<dbReference type="Proteomes" id="UP001152049">
    <property type="component" value="Unassembled WGS sequence"/>
</dbReference>
<evidence type="ECO:0000313" key="3">
    <source>
        <dbReference type="Proteomes" id="UP001152049"/>
    </source>
</evidence>
<comment type="caution">
    <text evidence="2">The sequence shown here is derived from an EMBL/GenBank/DDBJ whole genome shotgun (WGS) entry which is preliminary data.</text>
</comment>
<feature type="domain" description="Heterokaryon incompatibility" evidence="1">
    <location>
        <begin position="260"/>
        <end position="424"/>
    </location>
</feature>
<protein>
    <recommendedName>
        <fullName evidence="1">Heterokaryon incompatibility domain-containing protein</fullName>
    </recommendedName>
</protein>
<dbReference type="PANTHER" id="PTHR33112">
    <property type="entry name" value="DOMAIN PROTEIN, PUTATIVE-RELATED"/>
    <property type="match status" value="1"/>
</dbReference>
<dbReference type="AlphaFoldDB" id="A0A9W8RT46"/>
<accession>A0A9W8RT46</accession>
<gene>
    <name evidence="2" type="ORF">NW762_010614</name>
</gene>
<sequence length="758" mass="86130">MDQQLCDVCTKLNIEHLVCKQGFAQHKNLLDLHQFADTCQLCRWTVRVITWRHSKFEYSSDNEEYLATQQARVFYGQHVHRKHGLILVVIDVNSETPNTGGEEFDWLLMRTLAGDPAQRYGAKTARFVPENSSSQDSTIQALRWLKECLLSKDDLDDCSHVTNDEVEQDLENEHGLDKKLLTLSLSQKLDGSPEQKQTQRLLLCEDVKFLYEKRILSQPNEAAKVERAARLVEIVEQPHEIANPTLKLKLVQGLDDCTPYVALSYRWGGLEAVWQTTKTNLDSRRANFSIDVLPKTLSESVEVARGLGFKWIWIDSLCIVQDDKDDWAREAVKMASIYQNAIVTIAADNSQDAKAGLHNEKSTSMFNLENSIRINTILSTTEESSIFLFPNQNTRLDDSITNLRDMGDLLSHCSLRDRGWTMQERILSPRIIHYASDQIYWECYHGIQESEDNMLWMGRSVNIPKIARRVNSAGSEAKKLKELRHMLRYWYSTLIGGDYSHRALTYSDDKLVAIGGVAQALNDIQDMNYMAGHWGQEDDELVKSLCWSRGGPGKKSAKYRAPSWSWASQDSAIEYKHYNFVGVMDDEIVSEPLTWQGQTQDSSAFGRYKDAFLQIKAKVAHGAVFPNCGYDFTNYRSMASLTGFGGHSVEPVRERCALLMLEGGETSEYVWLDESPATQEPIHEPIDVRVVMLSEIRRSGQEPCPGACLICTLDDNYYLTRIGFTESAECWKEGEGKKAPPIYGPQLCNKQAIELVIL</sequence>
<evidence type="ECO:0000259" key="1">
    <source>
        <dbReference type="Pfam" id="PF06985"/>
    </source>
</evidence>
<keyword evidence="3" id="KW-1185">Reference proteome</keyword>
<evidence type="ECO:0000313" key="2">
    <source>
        <dbReference type="EMBL" id="KAJ4253456.1"/>
    </source>
</evidence>